<dbReference type="InterPro" id="IPR012910">
    <property type="entry name" value="Plug_dom"/>
</dbReference>
<dbReference type="Proteomes" id="UP001055114">
    <property type="component" value="Unassembled WGS sequence"/>
</dbReference>
<evidence type="ECO:0000256" key="10">
    <source>
        <dbReference type="PROSITE-ProRule" id="PRU01360"/>
    </source>
</evidence>
<dbReference type="InterPro" id="IPR023997">
    <property type="entry name" value="TonB-dep_OMP_SusC/RagA_CS"/>
</dbReference>
<evidence type="ECO:0000256" key="9">
    <source>
        <dbReference type="ARBA" id="ARBA00023237"/>
    </source>
</evidence>
<dbReference type="InterPro" id="IPR000531">
    <property type="entry name" value="Beta-barrel_TonB"/>
</dbReference>
<comment type="similarity">
    <text evidence="10 11">Belongs to the TonB-dependent receptor family.</text>
</comment>
<evidence type="ECO:0000313" key="15">
    <source>
        <dbReference type="Proteomes" id="UP001055114"/>
    </source>
</evidence>
<dbReference type="GO" id="GO:0009279">
    <property type="term" value="C:cell outer membrane"/>
    <property type="evidence" value="ECO:0007669"/>
    <property type="project" value="UniProtKB-SubCell"/>
</dbReference>
<dbReference type="EMBL" id="BQNZ01000001">
    <property type="protein sequence ID" value="GKH70255.1"/>
    <property type="molecule type" value="Genomic_DNA"/>
</dbReference>
<dbReference type="Pfam" id="PF07715">
    <property type="entry name" value="Plug"/>
    <property type="match status" value="1"/>
</dbReference>
<keyword evidence="8" id="KW-0675">Receptor</keyword>
<dbReference type="GO" id="GO:0044718">
    <property type="term" value="P:siderophore transmembrane transport"/>
    <property type="evidence" value="ECO:0007669"/>
    <property type="project" value="TreeGrafter"/>
</dbReference>
<accession>A0AA37K7X3</accession>
<evidence type="ECO:0000256" key="5">
    <source>
        <dbReference type="ARBA" id="ARBA00022729"/>
    </source>
</evidence>
<evidence type="ECO:0000259" key="12">
    <source>
        <dbReference type="Pfam" id="PF00593"/>
    </source>
</evidence>
<evidence type="ECO:0000256" key="4">
    <source>
        <dbReference type="ARBA" id="ARBA00022692"/>
    </source>
</evidence>
<dbReference type="SUPFAM" id="SSF56935">
    <property type="entry name" value="Porins"/>
    <property type="match status" value="1"/>
</dbReference>
<evidence type="ECO:0000256" key="2">
    <source>
        <dbReference type="ARBA" id="ARBA00022448"/>
    </source>
</evidence>
<evidence type="ECO:0000313" key="14">
    <source>
        <dbReference type="EMBL" id="GKH70255.1"/>
    </source>
</evidence>
<feature type="domain" description="TonB-dependent receptor-like beta-barrel" evidence="12">
    <location>
        <begin position="485"/>
        <end position="1051"/>
    </location>
</feature>
<gene>
    <name evidence="14" type="ORF">CE91St3_01180</name>
</gene>
<evidence type="ECO:0000256" key="11">
    <source>
        <dbReference type="RuleBase" id="RU003357"/>
    </source>
</evidence>
<evidence type="ECO:0000256" key="6">
    <source>
        <dbReference type="ARBA" id="ARBA00023077"/>
    </source>
</evidence>
<dbReference type="Pfam" id="PF13715">
    <property type="entry name" value="CarbopepD_reg_2"/>
    <property type="match status" value="1"/>
</dbReference>
<reference evidence="14" key="1">
    <citation type="submission" date="2022-01" db="EMBL/GenBank/DDBJ databases">
        <title>Novel bile acid biosynthetic pathways are enriched in the microbiome of centenarians.</title>
        <authorList>
            <person name="Sato Y."/>
            <person name="Atarashi K."/>
            <person name="Plichta R.D."/>
            <person name="Arai Y."/>
            <person name="Sasajima S."/>
            <person name="Kearney M.S."/>
            <person name="Suda W."/>
            <person name="Takeshita K."/>
            <person name="Sasaki T."/>
            <person name="Okamoto S."/>
            <person name="Skelly N.A."/>
            <person name="Okamura Y."/>
            <person name="Vlamakis H."/>
            <person name="Li Y."/>
            <person name="Tanoue T."/>
            <person name="Takei H."/>
            <person name="Nittono H."/>
            <person name="Narushima S."/>
            <person name="Irie J."/>
            <person name="Itoh H."/>
            <person name="Moriya K."/>
            <person name="Sugiura Y."/>
            <person name="Suematsu M."/>
            <person name="Moritoki N."/>
            <person name="Shibata S."/>
            <person name="Littman R.D."/>
            <person name="Fischbach A.M."/>
            <person name="Uwamino Y."/>
            <person name="Inoue T."/>
            <person name="Honda A."/>
            <person name="Hattori M."/>
            <person name="Murai T."/>
            <person name="Xavier J.R."/>
            <person name="Hirose N."/>
            <person name="Honda K."/>
        </authorList>
    </citation>
    <scope>NUCLEOTIDE SEQUENCE</scope>
    <source>
        <strain evidence="14">CE91-St3</strain>
    </source>
</reference>
<dbReference type="SUPFAM" id="SSF49464">
    <property type="entry name" value="Carboxypeptidase regulatory domain-like"/>
    <property type="match status" value="1"/>
</dbReference>
<name>A0AA37K7X3_9BACT</name>
<keyword evidence="6 11" id="KW-0798">TonB box</keyword>
<keyword evidence="4 10" id="KW-0812">Transmembrane</keyword>
<keyword evidence="3 10" id="KW-1134">Transmembrane beta strand</keyword>
<evidence type="ECO:0000256" key="3">
    <source>
        <dbReference type="ARBA" id="ARBA00022452"/>
    </source>
</evidence>
<proteinExistence type="inferred from homology"/>
<evidence type="ECO:0000256" key="7">
    <source>
        <dbReference type="ARBA" id="ARBA00023136"/>
    </source>
</evidence>
<dbReference type="PANTHER" id="PTHR30069">
    <property type="entry name" value="TONB-DEPENDENT OUTER MEMBRANE RECEPTOR"/>
    <property type="match status" value="1"/>
</dbReference>
<dbReference type="InterPro" id="IPR037066">
    <property type="entry name" value="Plug_dom_sf"/>
</dbReference>
<feature type="domain" description="TonB-dependent receptor plug" evidence="13">
    <location>
        <begin position="245"/>
        <end position="338"/>
    </location>
</feature>
<dbReference type="AlphaFoldDB" id="A0AA37K7X3"/>
<dbReference type="NCBIfam" id="TIGR04057">
    <property type="entry name" value="SusC_RagA_signa"/>
    <property type="match status" value="1"/>
</dbReference>
<sequence>MEKSRHGAFVYAQKVLKHSLFLFLLINLLSISPDISASTTLLEQKYTLNLSFKDARLEQVLDAIMKQSGVKIAYSSDELQKDRVVSVDIQTSDILTALRSVLGDGYSFKQIEDYIAIARKETSDSSDVINNTVIDDRIWTIQGQVLENSEPPYPLPGVNILIKGTSLGTISDGNGYFTIKAKRGDILIFKYLGFKDYEYVVSRAISNLTVSLNSDSEELDEIVVTGISEEKRVNSVSAVSSLDVTKNLSTKPITSLSQSLQGGITGLNVTQSSGLPGADAAAIKIRGISTLGTSDPLVLVDGIPMDMNQLDPNTIESVTVLKDAAASAIYGARAANGVIVVKTKRGTPGKISISYNGYAGFQQATYLPEFVNAADYMQMVNVANANVGGAPIYSQEAIDATRSHSDLIKYPDTDWTDYMYQTGMIQSHSVSVSGGSNLARFALTANYLDNEALIDNAGYNRLNIRANTSVSLLDNLSVNMDFNSYRTNRHEPLQAVLNYLYTTPPNTVIHYPMKEGSDILYYGNRPEQRNPAALMEKGGVRTYLGDNISINIAPRWEIIPNLIVRGQYSYRISSGATKEERDAYNFFDYNSGSFLQTWGAIHNASKSRSSYYYLGGTVEYTLEKNKHRLFAIGGYNQELTNNGDWDQWAMSSFFAKANYTFDNRYLLEGTVRRDGSSRFGPGNKFGVFPSIGAGWNIHEEAFMKSTKNFLNEFKLRMSYGSLGNENIGLYKYQTLINAGNGNETVFGNPDITWETVHMLDVGADIRLFKNLTVTFDYYNKLTTDMIITPPISYIGGISAAPLNSGKVRNKGWEFDVSYNKQVTKDFGLNIHAGLTHNENKIEDLFGAPYDNGNRIHQIGYALNSYFIYPTDGLLQEDDFTKDAAGNWIPKEGVVIFDGQKPGDIHYLDTDEDGKITTDDRVISGDDQPDLNYFANISLNYKKFDFEILFQGVTGVDGYYSGPYAYGLNTSGDGQTPLAVQTDYWTPENPTARYPRLAPNSSYGNNDHTSDYWRFDASYCRVKYIQFGYTFDQIGLKKIGMSNIRLYLNVQNPFTIAKEDLVDPESRGQRGSYPLVKTYSAGVSLNF</sequence>
<comment type="caution">
    <text evidence="14">The sequence shown here is derived from an EMBL/GenBank/DDBJ whole genome shotgun (WGS) entry which is preliminary data.</text>
</comment>
<evidence type="ECO:0000256" key="8">
    <source>
        <dbReference type="ARBA" id="ARBA00023170"/>
    </source>
</evidence>
<dbReference type="RefSeq" id="WP_155150763.1">
    <property type="nucleotide sequence ID" value="NZ_JAMXVJ010000001.1"/>
</dbReference>
<dbReference type="Gene3D" id="2.170.130.10">
    <property type="entry name" value="TonB-dependent receptor, plug domain"/>
    <property type="match status" value="1"/>
</dbReference>
<dbReference type="PROSITE" id="PS52016">
    <property type="entry name" value="TONB_DEPENDENT_REC_3"/>
    <property type="match status" value="1"/>
</dbReference>
<protein>
    <submittedName>
        <fullName evidence="14">SusC/RagA family TonB-linked outer membrane protein</fullName>
    </submittedName>
</protein>
<evidence type="ECO:0000256" key="1">
    <source>
        <dbReference type="ARBA" id="ARBA00004571"/>
    </source>
</evidence>
<dbReference type="NCBIfam" id="TIGR04056">
    <property type="entry name" value="OMP_RagA_SusC"/>
    <property type="match status" value="1"/>
</dbReference>
<keyword evidence="2 10" id="KW-0813">Transport</keyword>
<keyword evidence="9 10" id="KW-0998">Cell outer membrane</keyword>
<keyword evidence="7 10" id="KW-0472">Membrane</keyword>
<dbReference type="Pfam" id="PF00593">
    <property type="entry name" value="TonB_dep_Rec_b-barrel"/>
    <property type="match status" value="1"/>
</dbReference>
<comment type="subcellular location">
    <subcellularLocation>
        <location evidence="1 10">Cell outer membrane</location>
        <topology evidence="1 10">Multi-pass membrane protein</topology>
    </subcellularLocation>
</comment>
<evidence type="ECO:0000259" key="13">
    <source>
        <dbReference type="Pfam" id="PF07715"/>
    </source>
</evidence>
<organism evidence="14 15">
    <name type="scientific">Parabacteroides merdae</name>
    <dbReference type="NCBI Taxonomy" id="46503"/>
    <lineage>
        <taxon>Bacteria</taxon>
        <taxon>Pseudomonadati</taxon>
        <taxon>Bacteroidota</taxon>
        <taxon>Bacteroidia</taxon>
        <taxon>Bacteroidales</taxon>
        <taxon>Tannerellaceae</taxon>
        <taxon>Parabacteroides</taxon>
    </lineage>
</organism>
<dbReference type="FunFam" id="2.170.130.10:FF:000003">
    <property type="entry name" value="SusC/RagA family TonB-linked outer membrane protein"/>
    <property type="match status" value="1"/>
</dbReference>
<dbReference type="Gene3D" id="2.40.170.20">
    <property type="entry name" value="TonB-dependent receptor, beta-barrel domain"/>
    <property type="match status" value="1"/>
</dbReference>
<keyword evidence="5" id="KW-0732">Signal</keyword>
<dbReference type="InterPro" id="IPR023996">
    <property type="entry name" value="TonB-dep_OMP_SusC/RagA"/>
</dbReference>
<dbReference type="InterPro" id="IPR036942">
    <property type="entry name" value="Beta-barrel_TonB_sf"/>
</dbReference>
<dbReference type="GO" id="GO:0015344">
    <property type="term" value="F:siderophore uptake transmembrane transporter activity"/>
    <property type="evidence" value="ECO:0007669"/>
    <property type="project" value="TreeGrafter"/>
</dbReference>
<dbReference type="InterPro" id="IPR039426">
    <property type="entry name" value="TonB-dep_rcpt-like"/>
</dbReference>
<dbReference type="InterPro" id="IPR008969">
    <property type="entry name" value="CarboxyPept-like_regulatory"/>
</dbReference>
<dbReference type="PANTHER" id="PTHR30069:SF29">
    <property type="entry name" value="HEMOGLOBIN AND HEMOGLOBIN-HAPTOGLOBIN-BINDING PROTEIN 1-RELATED"/>
    <property type="match status" value="1"/>
</dbReference>